<name>A0A8H5LDC0_9HYPO</name>
<gene>
    <name evidence="3" type="ORF">FPCIR_7095</name>
</gene>
<evidence type="ECO:0000313" key="3">
    <source>
        <dbReference type="EMBL" id="KAF5588566.1"/>
    </source>
</evidence>
<dbReference type="OrthoDB" id="5419219at2759"/>
<feature type="transmembrane region" description="Helical" evidence="2">
    <location>
        <begin position="654"/>
        <end position="672"/>
    </location>
</feature>
<feature type="transmembrane region" description="Helical" evidence="2">
    <location>
        <begin position="619"/>
        <end position="642"/>
    </location>
</feature>
<comment type="caution">
    <text evidence="3">The sequence shown here is derived from an EMBL/GenBank/DDBJ whole genome shotgun (WGS) entry which is preliminary data.</text>
</comment>
<keyword evidence="2" id="KW-1133">Transmembrane helix</keyword>
<dbReference type="Proteomes" id="UP000546213">
    <property type="component" value="Unassembled WGS sequence"/>
</dbReference>
<accession>A0A8H5LDC0</accession>
<evidence type="ECO:0000313" key="4">
    <source>
        <dbReference type="Proteomes" id="UP000546213"/>
    </source>
</evidence>
<keyword evidence="2" id="KW-0472">Membrane</keyword>
<evidence type="ECO:0000256" key="2">
    <source>
        <dbReference type="SAM" id="Phobius"/>
    </source>
</evidence>
<dbReference type="AlphaFoldDB" id="A0A8H5LDC0"/>
<feature type="region of interest" description="Disordered" evidence="1">
    <location>
        <begin position="1"/>
        <end position="32"/>
    </location>
</feature>
<reference evidence="3 4" key="1">
    <citation type="submission" date="2020-05" db="EMBL/GenBank/DDBJ databases">
        <title>Identification and distribution of gene clusters putatively required for synthesis of sphingolipid metabolism inhibitors in phylogenetically diverse species of the filamentous fungus Fusarium.</title>
        <authorList>
            <person name="Kim H.-S."/>
            <person name="Busman M."/>
            <person name="Brown D.W."/>
            <person name="Divon H."/>
            <person name="Uhlig S."/>
            <person name="Proctor R.H."/>
        </authorList>
    </citation>
    <scope>NUCLEOTIDE SEQUENCE [LARGE SCALE GENOMIC DNA]</scope>
    <source>
        <strain evidence="3 4">NRRL 36939</strain>
    </source>
</reference>
<evidence type="ECO:0000256" key="1">
    <source>
        <dbReference type="SAM" id="MobiDB-lite"/>
    </source>
</evidence>
<protein>
    <submittedName>
        <fullName evidence="3">Uncharacterized protein</fullName>
    </submittedName>
</protein>
<proteinExistence type="predicted"/>
<keyword evidence="2" id="KW-0812">Transmembrane</keyword>
<sequence length="830" mass="94206">MHARNKTREIPPAPDVPFADFPDPPNGPDISNPGILQKITKSLRSRFKQVKAGEPSLKHHATNKNFLVADIDIVQAEAAVLSHQNFRPAYAEANSEDDLWGSSDVFRPLDNLDNLLISEEKSETLWKIEVKRLVSGVNDGEHAMSFPDMEVLDGDYALLASLVTEIIFAAEICELENECLLREKNHRFHDPADFNKGRELLRRKLASQDDKMGRRPKPKKKNHALTKEKSQKFIFALLDYITLVLAKVFVYSASHDPTPGWRLACIACLAKFTAKVKVITTDAHKFAARSLDAADDIAKVHYVVKHEEENPATTLPPTDELARLRKGTDDQFFDHREWLYYAQETVTLLEIRKCFDFVLYALQGQSYNAPTRTTYEICSVVYETGLEGFKTWIYQERDGDIDATACQKSLTMARPAFELLQQTAKALKAQQTRHPPRETEIGNRLKTKFQWRDVKSDDSDGSSQDNESIQTLDMRTLEEIITILVPLSAASPSVATKLPTLFHLITLTGTKMSNPQKPLCMEDRRFQAFFCLSTTDYQRIRDEQNAKDASSLSKGLMTRNHLFRGTKPTGFERGRTFESVDLSLEHDQKGFLSETLTAYTQEMKSWTFEESSVMVYCKVYVWTTMLLAIALAIGGVAVGFTVENKIKGVDPFNVTTYCWVLAAFYILVAKSLRVEVWSWRDFLRGRVRCRSVTELHSVTRIPEELILCKLLDTESTTILNTRGPHNTVFRRKAENGFSIDARMTLWTMLLSGLIMVKVNTTQGPALVCLDVRRGTVHHHIRHDATFSSTSSEEIVCIDMARKEDDLALQELSFSWRGIVGFYQAKAAKFR</sequence>
<dbReference type="EMBL" id="JAAOAS010000166">
    <property type="protein sequence ID" value="KAF5588566.1"/>
    <property type="molecule type" value="Genomic_DNA"/>
</dbReference>
<feature type="region of interest" description="Disordered" evidence="1">
    <location>
        <begin position="205"/>
        <end position="225"/>
    </location>
</feature>
<organism evidence="3 4">
    <name type="scientific">Fusarium pseudocircinatum</name>
    <dbReference type="NCBI Taxonomy" id="56676"/>
    <lineage>
        <taxon>Eukaryota</taxon>
        <taxon>Fungi</taxon>
        <taxon>Dikarya</taxon>
        <taxon>Ascomycota</taxon>
        <taxon>Pezizomycotina</taxon>
        <taxon>Sordariomycetes</taxon>
        <taxon>Hypocreomycetidae</taxon>
        <taxon>Hypocreales</taxon>
        <taxon>Nectriaceae</taxon>
        <taxon>Fusarium</taxon>
        <taxon>Fusarium fujikuroi species complex</taxon>
    </lineage>
</organism>
<feature type="compositionally biased region" description="Basic residues" evidence="1">
    <location>
        <begin position="214"/>
        <end position="224"/>
    </location>
</feature>
<keyword evidence="4" id="KW-1185">Reference proteome</keyword>